<dbReference type="EMBL" id="JAJJMB010007708">
    <property type="protein sequence ID" value="KAI3927991.1"/>
    <property type="molecule type" value="Genomic_DNA"/>
</dbReference>
<proteinExistence type="predicted"/>
<keyword evidence="2" id="KW-1133">Transmembrane helix</keyword>
<evidence type="ECO:0000313" key="4">
    <source>
        <dbReference type="Proteomes" id="UP001202328"/>
    </source>
</evidence>
<keyword evidence="2" id="KW-0812">Transmembrane</keyword>
<evidence type="ECO:0000256" key="1">
    <source>
        <dbReference type="SAM" id="MobiDB-lite"/>
    </source>
</evidence>
<evidence type="ECO:0000313" key="3">
    <source>
        <dbReference type="EMBL" id="KAI3927991.1"/>
    </source>
</evidence>
<protein>
    <submittedName>
        <fullName evidence="3">Uncharacterized protein</fullName>
    </submittedName>
</protein>
<feature type="region of interest" description="Disordered" evidence="1">
    <location>
        <begin position="141"/>
        <end position="198"/>
    </location>
</feature>
<evidence type="ECO:0000256" key="2">
    <source>
        <dbReference type="SAM" id="Phobius"/>
    </source>
</evidence>
<name>A0AAD4SZJ4_9MAGN</name>
<feature type="transmembrane region" description="Helical" evidence="2">
    <location>
        <begin position="72"/>
        <end position="93"/>
    </location>
</feature>
<comment type="caution">
    <text evidence="3">The sequence shown here is derived from an EMBL/GenBank/DDBJ whole genome shotgun (WGS) entry which is preliminary data.</text>
</comment>
<dbReference type="Proteomes" id="UP001202328">
    <property type="component" value="Unassembled WGS sequence"/>
</dbReference>
<organism evidence="3 4">
    <name type="scientific">Papaver atlanticum</name>
    <dbReference type="NCBI Taxonomy" id="357466"/>
    <lineage>
        <taxon>Eukaryota</taxon>
        <taxon>Viridiplantae</taxon>
        <taxon>Streptophyta</taxon>
        <taxon>Embryophyta</taxon>
        <taxon>Tracheophyta</taxon>
        <taxon>Spermatophyta</taxon>
        <taxon>Magnoliopsida</taxon>
        <taxon>Ranunculales</taxon>
        <taxon>Papaveraceae</taxon>
        <taxon>Papaveroideae</taxon>
        <taxon>Papaver</taxon>
    </lineage>
</organism>
<sequence length="198" mass="21292">MFEMMKLVVMVRMSGGLIKFGCEDLGAKNQSREAVNAMDSVGYLGQSVARIHLWTHSLYTLFMICSETRKRISVGTVSISVTSFFTIIIHQQLILCPEVWVFFLCVVGITPLAEHLEYATKQLAYYMGLLICQEEIMPKVGSSGGRGRAAPSGSSGKTINSGGRASLSTSAGTGTTRGSGGSTTTGSGRRGKTTFWMP</sequence>
<keyword evidence="2" id="KW-0472">Membrane</keyword>
<accession>A0AAD4SZJ4</accession>
<feature type="transmembrane region" description="Helical" evidence="2">
    <location>
        <begin position="99"/>
        <end position="119"/>
    </location>
</feature>
<gene>
    <name evidence="3" type="ORF">MKW98_023592</name>
</gene>
<keyword evidence="4" id="KW-1185">Reference proteome</keyword>
<feature type="compositionally biased region" description="Low complexity" evidence="1">
    <location>
        <begin position="148"/>
        <end position="174"/>
    </location>
</feature>
<dbReference type="AlphaFoldDB" id="A0AAD4SZJ4"/>
<reference evidence="3" key="1">
    <citation type="submission" date="2022-04" db="EMBL/GenBank/DDBJ databases">
        <title>A functionally conserved STORR gene fusion in Papaver species that diverged 16.8 million years ago.</title>
        <authorList>
            <person name="Catania T."/>
        </authorList>
    </citation>
    <scope>NUCLEOTIDE SEQUENCE</scope>
    <source>
        <strain evidence="3">S-188037</strain>
    </source>
</reference>